<proteinExistence type="predicted"/>
<evidence type="ECO:0000313" key="1">
    <source>
        <dbReference type="EMBL" id="APJ04157.1"/>
    </source>
</evidence>
<keyword evidence="2" id="KW-1185">Reference proteome</keyword>
<evidence type="ECO:0000313" key="2">
    <source>
        <dbReference type="Proteomes" id="UP000184731"/>
    </source>
</evidence>
<organism evidence="1 2">
    <name type="scientific">Silvanigrella aquatica</name>
    <dbReference type="NCBI Taxonomy" id="1915309"/>
    <lineage>
        <taxon>Bacteria</taxon>
        <taxon>Pseudomonadati</taxon>
        <taxon>Bdellovibrionota</taxon>
        <taxon>Oligoflexia</taxon>
        <taxon>Silvanigrellales</taxon>
        <taxon>Silvanigrellaceae</taxon>
        <taxon>Silvanigrella</taxon>
    </lineage>
</organism>
<protein>
    <submittedName>
        <fullName evidence="1">Uncharacterized protein</fullName>
    </submittedName>
</protein>
<gene>
    <name evidence="1" type="ORF">AXG55_09665</name>
</gene>
<reference evidence="1 2" key="1">
    <citation type="submission" date="2016-10" db="EMBL/GenBank/DDBJ databases">
        <title>Silvanigrella aquatica sp. nov., isolated from a freshwater lake located in the Black Forest, Germany, description of Silvanigrellaceae fam. nov., Silvanigrellales ord. nov., reclassification of the order Bdellovibrionales in the class Oligoflexia, reclassification of the families Bacteriovoracaceae and Halobacteriovoraceae in the new order Bacteriovoracales ord. nov., and reclassification of the family Pseudobacteriovoracaceae in the order Oligoflexiales.</title>
        <authorList>
            <person name="Hahn M.W."/>
            <person name="Schmidt J."/>
            <person name="Koll U."/>
            <person name="Rohde M."/>
            <person name="Verbag S."/>
            <person name="Pitt A."/>
            <person name="Nakai R."/>
            <person name="Naganuma T."/>
            <person name="Lang E."/>
        </authorList>
    </citation>
    <scope>NUCLEOTIDE SEQUENCE [LARGE SCALE GENOMIC DNA]</scope>
    <source>
        <strain evidence="1 2">MWH-Nonnen-W8red</strain>
    </source>
</reference>
<dbReference type="STRING" id="1915309.AXG55_09665"/>
<name>A0A1L4D1T4_9BACT</name>
<accession>A0A1L4D1T4</accession>
<dbReference type="AlphaFoldDB" id="A0A1L4D1T4"/>
<dbReference type="KEGG" id="saqi:AXG55_09665"/>
<sequence length="64" mass="7555">MGNFDVTGNEFKKIKEVYVSYIKAYKAFNNNSTEGATSFANFYIYRTYTSKYSDPRKFFIHANR</sequence>
<dbReference type="Proteomes" id="UP000184731">
    <property type="component" value="Chromosome"/>
</dbReference>
<dbReference type="OrthoDB" id="5296695at2"/>
<dbReference type="EMBL" id="CP017834">
    <property type="protein sequence ID" value="APJ04157.1"/>
    <property type="molecule type" value="Genomic_DNA"/>
</dbReference>
<dbReference type="RefSeq" id="WP_148697909.1">
    <property type="nucleotide sequence ID" value="NZ_CP017834.1"/>
</dbReference>